<dbReference type="AlphaFoldDB" id="A0A2T8F526"/>
<sequence length="409" mass="44523">MTLHAITPESFPWFPYEGFTFCLGLSEGDAAWTSGHTSARHDPAIGKMAVQGTMEEQARIAYEKCLTILAGAGFGPQDVTRVTENVTIAGLSDYETAASVRRELFGGHEPTVRTVVVERLVRRAAWLEVELHAVRGGGEQLRVASEAREAGAWQRSPVTEGRDGVVYLPTMVPLGEHGEVVHPGDFAAQYRYCLERADGLLRDVGLDLGHAVTTYDYSTPETREVYRSTHRIREELLGNNPGGVYPGAGGILMSRLHAPGQMVAIDVTASRHPLELVNPGWSRYDTLTYAPGIKAGRTLFMSGFAALDMETQQALHPGDIEAQAQVTFDAILTLLKHAGLGPTDLLETTEYCVEAAIPDYRAVAGVRERMLSAPWPASTGAICHSLLRPEFLLEVFPLALYPEPGGNDR</sequence>
<gene>
    <name evidence="1" type="ORF">DDE18_21385</name>
</gene>
<dbReference type="OrthoDB" id="9808943at2"/>
<evidence type="ECO:0000313" key="2">
    <source>
        <dbReference type="Proteomes" id="UP000246018"/>
    </source>
</evidence>
<accession>A0A2T8F526</accession>
<evidence type="ECO:0000313" key="1">
    <source>
        <dbReference type="EMBL" id="PVG80806.1"/>
    </source>
</evidence>
<reference evidence="1 2" key="1">
    <citation type="submission" date="2018-04" db="EMBL/GenBank/DDBJ databases">
        <title>Genome of Nocardioides gansuensis WSJ-1.</title>
        <authorList>
            <person name="Wu S."/>
            <person name="Wang G."/>
        </authorList>
    </citation>
    <scope>NUCLEOTIDE SEQUENCE [LARGE SCALE GENOMIC DNA]</scope>
    <source>
        <strain evidence="1 2">WSJ-1</strain>
    </source>
</reference>
<dbReference type="RefSeq" id="WP_116574430.1">
    <property type="nucleotide sequence ID" value="NZ_QDGZ01000013.1"/>
</dbReference>
<keyword evidence="2" id="KW-1185">Reference proteome</keyword>
<dbReference type="CDD" id="cd00448">
    <property type="entry name" value="YjgF_YER057c_UK114_family"/>
    <property type="match status" value="1"/>
</dbReference>
<proteinExistence type="predicted"/>
<dbReference type="Pfam" id="PF01042">
    <property type="entry name" value="Ribonuc_L-PSP"/>
    <property type="match status" value="2"/>
</dbReference>
<protein>
    <submittedName>
        <fullName evidence="1">RidA family protein</fullName>
    </submittedName>
</protein>
<dbReference type="InterPro" id="IPR035959">
    <property type="entry name" value="RutC-like_sf"/>
</dbReference>
<dbReference type="EMBL" id="QDGZ01000013">
    <property type="protein sequence ID" value="PVG80806.1"/>
    <property type="molecule type" value="Genomic_DNA"/>
</dbReference>
<dbReference type="Proteomes" id="UP000246018">
    <property type="component" value="Unassembled WGS sequence"/>
</dbReference>
<dbReference type="SUPFAM" id="SSF55298">
    <property type="entry name" value="YjgF-like"/>
    <property type="match status" value="3"/>
</dbReference>
<dbReference type="InterPro" id="IPR006175">
    <property type="entry name" value="YjgF/YER057c/UK114"/>
</dbReference>
<dbReference type="PANTHER" id="PTHR43857">
    <property type="entry name" value="BLR7761 PROTEIN"/>
    <property type="match status" value="1"/>
</dbReference>
<organism evidence="1 2">
    <name type="scientific">Nocardioides gansuensis</name>
    <dbReference type="NCBI Taxonomy" id="2138300"/>
    <lineage>
        <taxon>Bacteria</taxon>
        <taxon>Bacillati</taxon>
        <taxon>Actinomycetota</taxon>
        <taxon>Actinomycetes</taxon>
        <taxon>Propionibacteriales</taxon>
        <taxon>Nocardioidaceae</taxon>
        <taxon>Nocardioides</taxon>
    </lineage>
</organism>
<name>A0A2T8F526_9ACTN</name>
<dbReference type="Gene3D" id="3.30.1330.40">
    <property type="entry name" value="RutC-like"/>
    <property type="match status" value="3"/>
</dbReference>
<comment type="caution">
    <text evidence="1">The sequence shown here is derived from an EMBL/GenBank/DDBJ whole genome shotgun (WGS) entry which is preliminary data.</text>
</comment>
<dbReference type="PANTHER" id="PTHR43857:SF1">
    <property type="entry name" value="YJGH FAMILY PROTEIN"/>
    <property type="match status" value="1"/>
</dbReference>